<evidence type="ECO:0000313" key="4">
    <source>
        <dbReference type="EMBL" id="CAE1271131.1"/>
    </source>
</evidence>
<dbReference type="InterPro" id="IPR014716">
    <property type="entry name" value="Fibrinogen_a/b/g_C_1"/>
</dbReference>
<dbReference type="SUPFAM" id="SSF56496">
    <property type="entry name" value="Fibrinogen C-terminal domain-like"/>
    <property type="match status" value="1"/>
</dbReference>
<gene>
    <name evidence="4" type="ORF">SPHA_37123</name>
</gene>
<evidence type="ECO:0000256" key="2">
    <source>
        <dbReference type="SAM" id="SignalP"/>
    </source>
</evidence>
<keyword evidence="5" id="KW-1185">Reference proteome</keyword>
<evidence type="ECO:0000259" key="3">
    <source>
        <dbReference type="PROSITE" id="PS51406"/>
    </source>
</evidence>
<reference evidence="4" key="1">
    <citation type="submission" date="2021-01" db="EMBL/GenBank/DDBJ databases">
        <authorList>
            <person name="Li R."/>
            <person name="Bekaert M."/>
        </authorList>
    </citation>
    <scope>NUCLEOTIDE SEQUENCE</scope>
    <source>
        <strain evidence="4">Farmed</strain>
    </source>
</reference>
<proteinExistence type="predicted"/>
<comment type="caution">
    <text evidence="4">The sequence shown here is derived from an EMBL/GenBank/DDBJ whole genome shotgun (WGS) entry which is preliminary data.</text>
</comment>
<dbReference type="InterPro" id="IPR036056">
    <property type="entry name" value="Fibrinogen-like_C"/>
</dbReference>
<dbReference type="SMART" id="SM00186">
    <property type="entry name" value="FBG"/>
    <property type="match status" value="1"/>
</dbReference>
<dbReference type="Pfam" id="PF00147">
    <property type="entry name" value="Fibrinogen_C"/>
    <property type="match status" value="1"/>
</dbReference>
<feature type="compositionally biased region" description="Acidic residues" evidence="1">
    <location>
        <begin position="77"/>
        <end position="101"/>
    </location>
</feature>
<feature type="chain" id="PRO_5032714680" evidence="2">
    <location>
        <begin position="32"/>
        <end position="644"/>
    </location>
</feature>
<dbReference type="EMBL" id="CAHIKZ030001646">
    <property type="protein sequence ID" value="CAE1271131.1"/>
    <property type="molecule type" value="Genomic_DNA"/>
</dbReference>
<feature type="region of interest" description="Disordered" evidence="1">
    <location>
        <begin position="55"/>
        <end position="340"/>
    </location>
</feature>
<accession>A0A812CHH3</accession>
<feature type="compositionally biased region" description="Low complexity" evidence="1">
    <location>
        <begin position="166"/>
        <end position="192"/>
    </location>
</feature>
<dbReference type="OrthoDB" id="6125550at2759"/>
<feature type="signal peptide" evidence="2">
    <location>
        <begin position="1"/>
        <end position="31"/>
    </location>
</feature>
<organism evidence="4 5">
    <name type="scientific">Acanthosepion pharaonis</name>
    <name type="common">Pharaoh cuttlefish</name>
    <name type="synonym">Sepia pharaonis</name>
    <dbReference type="NCBI Taxonomy" id="158019"/>
    <lineage>
        <taxon>Eukaryota</taxon>
        <taxon>Metazoa</taxon>
        <taxon>Spiralia</taxon>
        <taxon>Lophotrochozoa</taxon>
        <taxon>Mollusca</taxon>
        <taxon>Cephalopoda</taxon>
        <taxon>Coleoidea</taxon>
        <taxon>Decapodiformes</taxon>
        <taxon>Sepiida</taxon>
        <taxon>Sepiina</taxon>
        <taxon>Sepiidae</taxon>
        <taxon>Acanthosepion</taxon>
    </lineage>
</organism>
<dbReference type="Proteomes" id="UP000597762">
    <property type="component" value="Unassembled WGS sequence"/>
</dbReference>
<dbReference type="InterPro" id="IPR002181">
    <property type="entry name" value="Fibrinogen_a/b/g_C_dom"/>
</dbReference>
<keyword evidence="2" id="KW-0732">Signal</keyword>
<dbReference type="AlphaFoldDB" id="A0A812CHH3"/>
<dbReference type="PROSITE" id="PS51406">
    <property type="entry name" value="FIBRINOGEN_C_2"/>
    <property type="match status" value="1"/>
</dbReference>
<name>A0A812CHH3_ACAPH</name>
<sequence>MSVRQTQFERCLSGLIILLLLVIATNIRCNAQDYDYSDPKPEPTLDATLESLETEGPELPTFPEVIAETETGPETLSEIEDVLETDLPTLEEDKPEEEETSPDNKVEATPGGDVETDTPIRHEVTDIDATAQAEPESDAPSETPAKPDATAEAAKPDATVADARPDATYTDAKPDATDAAETPDATAAAAKPDATKEAAEPTVLASTQPEPDADSKPITKPKDKKPKKPKKKSDKKKKKKKKKKKTPEKPKSAEPTTESKSTETRPVEPQPTEPKLVELQTEESKPVESTPEKPQIEVPEEKTPEEKAPEVKTPEVKTPEEKTPEEKVEKKPEEPVTQGPCIDIYTNAQKRQACQGSWKEPVHVLNLQVDKLKSDNEKLWLQVTKIHGKIKYSRSIIQESHISSNTWKKRVAYPDATSDEEVDIKDCSDALSKGHEKAGVYLLNPDESPYTIRAFCVKGWTVVQRRFDGSEDFDRDFDDYLSGFGNFSGEFFQGLENLYRLTKNKPYTLRVDAKGSTGKWYYGVYEDFSLSDELDEYRISLGNMTAGNYLDGFQNSRGKQFSTRDRDNDDWRAGNCAEHYGGGWWSSTCSTNLNQMWCKSGCMRWAAKHVVTSLIRIKPSSDVEQEDLSENPNPGGLTLDKSPA</sequence>
<dbReference type="Gene3D" id="3.90.215.10">
    <property type="entry name" value="Gamma Fibrinogen, chain A, domain 1"/>
    <property type="match status" value="1"/>
</dbReference>
<dbReference type="GO" id="GO:0005615">
    <property type="term" value="C:extracellular space"/>
    <property type="evidence" value="ECO:0007669"/>
    <property type="project" value="TreeGrafter"/>
</dbReference>
<dbReference type="CDD" id="cd00087">
    <property type="entry name" value="FReD"/>
    <property type="match status" value="1"/>
</dbReference>
<feature type="compositionally biased region" description="Basic residues" evidence="1">
    <location>
        <begin position="222"/>
        <end position="246"/>
    </location>
</feature>
<evidence type="ECO:0000256" key="1">
    <source>
        <dbReference type="SAM" id="MobiDB-lite"/>
    </source>
</evidence>
<dbReference type="InterPro" id="IPR050373">
    <property type="entry name" value="Fibrinogen_C-term_domain"/>
</dbReference>
<protein>
    <submittedName>
        <fullName evidence="4">Angiopoietin-related protein 2</fullName>
    </submittedName>
</protein>
<feature type="region of interest" description="Disordered" evidence="1">
    <location>
        <begin position="621"/>
        <end position="644"/>
    </location>
</feature>
<feature type="domain" description="Fibrinogen C-terminal" evidence="3">
    <location>
        <begin position="418"/>
        <end position="601"/>
    </location>
</feature>
<feature type="compositionally biased region" description="Basic and acidic residues" evidence="1">
    <location>
        <begin position="282"/>
        <end position="334"/>
    </location>
</feature>
<evidence type="ECO:0000313" key="5">
    <source>
        <dbReference type="Proteomes" id="UP000597762"/>
    </source>
</evidence>
<dbReference type="PANTHER" id="PTHR19143">
    <property type="entry name" value="FIBRINOGEN/TENASCIN/ANGIOPOEITIN"/>
    <property type="match status" value="1"/>
</dbReference>